<dbReference type="InterPro" id="IPR036249">
    <property type="entry name" value="Thioredoxin-like_sf"/>
</dbReference>
<dbReference type="PIRSF" id="PIRSF000303">
    <property type="entry name" value="Glutathion_perox"/>
    <property type="match status" value="1"/>
</dbReference>
<evidence type="ECO:0000313" key="7">
    <source>
        <dbReference type="Proteomes" id="UP001198862"/>
    </source>
</evidence>
<dbReference type="SUPFAM" id="SSF52833">
    <property type="entry name" value="Thioredoxin-like"/>
    <property type="match status" value="1"/>
</dbReference>
<keyword evidence="2 4" id="KW-0575">Peroxidase</keyword>
<dbReference type="PANTHER" id="PTHR11592">
    <property type="entry name" value="GLUTATHIONE PEROXIDASE"/>
    <property type="match status" value="1"/>
</dbReference>
<dbReference type="InterPro" id="IPR000889">
    <property type="entry name" value="Glutathione_peroxidase"/>
</dbReference>
<evidence type="ECO:0000256" key="4">
    <source>
        <dbReference type="RuleBase" id="RU000499"/>
    </source>
</evidence>
<dbReference type="CDD" id="cd00340">
    <property type="entry name" value="GSH_Peroxidase"/>
    <property type="match status" value="1"/>
</dbReference>
<evidence type="ECO:0000256" key="2">
    <source>
        <dbReference type="ARBA" id="ARBA00022559"/>
    </source>
</evidence>
<dbReference type="PROSITE" id="PS00460">
    <property type="entry name" value="GLUTATHIONE_PEROXID_1"/>
    <property type="match status" value="1"/>
</dbReference>
<accession>A0ABS8L3P5</accession>
<dbReference type="EMBL" id="JAJISD010000022">
    <property type="protein sequence ID" value="MCC8432973.1"/>
    <property type="molecule type" value="Genomic_DNA"/>
</dbReference>
<dbReference type="RefSeq" id="WP_230554344.1">
    <property type="nucleotide sequence ID" value="NZ_JAJISD010000022.1"/>
</dbReference>
<dbReference type="PRINTS" id="PR01011">
    <property type="entry name" value="GLUTPROXDASE"/>
</dbReference>
<keyword evidence="7" id="KW-1185">Reference proteome</keyword>
<dbReference type="PANTHER" id="PTHR11592:SF78">
    <property type="entry name" value="GLUTATHIONE PEROXIDASE"/>
    <property type="match status" value="1"/>
</dbReference>
<evidence type="ECO:0000256" key="5">
    <source>
        <dbReference type="SAM" id="SignalP"/>
    </source>
</evidence>
<dbReference type="Proteomes" id="UP001198862">
    <property type="component" value="Unassembled WGS sequence"/>
</dbReference>
<evidence type="ECO:0000256" key="3">
    <source>
        <dbReference type="ARBA" id="ARBA00023002"/>
    </source>
</evidence>
<proteinExistence type="inferred from homology"/>
<evidence type="ECO:0000256" key="1">
    <source>
        <dbReference type="ARBA" id="ARBA00006926"/>
    </source>
</evidence>
<dbReference type="InterPro" id="IPR029759">
    <property type="entry name" value="GPX_AS"/>
</dbReference>
<feature type="chain" id="PRO_5046073002" description="Glutathione peroxidase" evidence="5">
    <location>
        <begin position="25"/>
        <end position="190"/>
    </location>
</feature>
<dbReference type="PROSITE" id="PS51355">
    <property type="entry name" value="GLUTATHIONE_PEROXID_3"/>
    <property type="match status" value="1"/>
</dbReference>
<sequence>MKLLRLLAFAVAGALLSAAAWSQAGRQPVDWAGVSLESIGGGPLPTSDYAGKVVLLVNTASLCGFTGQYKGLEELWRRYRDKGLVVLGVPSNDFGSQEPGSKEEIKRFCEASFDVTFPLADKQIVSGPNAHPLYRWAAAQTGTIGTPSWNFHKILIGRDGRVIDWFTAVSGTGSKLERAIEAALARPTSS</sequence>
<dbReference type="Gene3D" id="3.40.30.10">
    <property type="entry name" value="Glutaredoxin"/>
    <property type="match status" value="1"/>
</dbReference>
<keyword evidence="5" id="KW-0732">Signal</keyword>
<comment type="caution">
    <text evidence="6">The sequence shown here is derived from an EMBL/GenBank/DDBJ whole genome shotgun (WGS) entry which is preliminary data.</text>
</comment>
<organism evidence="6 7">
    <name type="scientific">Reyranella aquatilis</name>
    <dbReference type="NCBI Taxonomy" id="2035356"/>
    <lineage>
        <taxon>Bacteria</taxon>
        <taxon>Pseudomonadati</taxon>
        <taxon>Pseudomonadota</taxon>
        <taxon>Alphaproteobacteria</taxon>
        <taxon>Hyphomicrobiales</taxon>
        <taxon>Reyranellaceae</taxon>
        <taxon>Reyranella</taxon>
    </lineage>
</organism>
<gene>
    <name evidence="6" type="ORF">LJ725_28730</name>
</gene>
<protein>
    <recommendedName>
        <fullName evidence="4">Glutathione peroxidase</fullName>
    </recommendedName>
</protein>
<evidence type="ECO:0000313" key="6">
    <source>
        <dbReference type="EMBL" id="MCC8432973.1"/>
    </source>
</evidence>
<dbReference type="GO" id="GO:0004601">
    <property type="term" value="F:peroxidase activity"/>
    <property type="evidence" value="ECO:0007669"/>
    <property type="project" value="UniProtKB-KW"/>
</dbReference>
<dbReference type="Pfam" id="PF00255">
    <property type="entry name" value="GSHPx"/>
    <property type="match status" value="1"/>
</dbReference>
<name>A0ABS8L3P5_9HYPH</name>
<comment type="similarity">
    <text evidence="1 4">Belongs to the glutathione peroxidase family.</text>
</comment>
<keyword evidence="3 4" id="KW-0560">Oxidoreductase</keyword>
<feature type="signal peptide" evidence="5">
    <location>
        <begin position="1"/>
        <end position="24"/>
    </location>
</feature>
<reference evidence="6 7" key="1">
    <citation type="submission" date="2021-11" db="EMBL/GenBank/DDBJ databases">
        <authorList>
            <person name="Lee D.-H."/>
            <person name="Kim S.-B."/>
        </authorList>
    </citation>
    <scope>NUCLEOTIDE SEQUENCE [LARGE SCALE GENOMIC DNA]</scope>
    <source>
        <strain evidence="6 7">KCTC 52223</strain>
    </source>
</reference>